<evidence type="ECO:0000256" key="6">
    <source>
        <dbReference type="ARBA" id="ARBA00022989"/>
    </source>
</evidence>
<evidence type="ECO:0000259" key="8">
    <source>
        <dbReference type="PROSITE" id="PS51012"/>
    </source>
</evidence>
<dbReference type="Pfam" id="PF12698">
    <property type="entry name" value="ABC2_membrane_3"/>
    <property type="match status" value="1"/>
</dbReference>
<keyword evidence="5" id="KW-0812">Transmembrane</keyword>
<comment type="similarity">
    <text evidence="2">Belongs to the ABC-2 integral membrane protein family.</text>
</comment>
<keyword evidence="7" id="KW-0472">Membrane</keyword>
<dbReference type="InterPro" id="IPR047817">
    <property type="entry name" value="ABC2_TM_bact-type"/>
</dbReference>
<dbReference type="PANTHER" id="PTHR30294">
    <property type="entry name" value="MEMBRANE COMPONENT OF ABC TRANSPORTER YHHJ-RELATED"/>
    <property type="match status" value="1"/>
</dbReference>
<evidence type="ECO:0000256" key="1">
    <source>
        <dbReference type="ARBA" id="ARBA00004651"/>
    </source>
</evidence>
<keyword evidence="6" id="KW-1133">Transmembrane helix</keyword>
<dbReference type="Proteomes" id="UP000053681">
    <property type="component" value="Unassembled WGS sequence"/>
</dbReference>
<protein>
    <recommendedName>
        <fullName evidence="8">ABC transmembrane type-2 domain-containing protein</fullName>
    </recommendedName>
</protein>
<feature type="domain" description="ABC transmembrane type-2" evidence="8">
    <location>
        <begin position="133"/>
        <end position="362"/>
    </location>
</feature>
<keyword evidence="10" id="KW-1185">Reference proteome</keyword>
<dbReference type="GO" id="GO:0140359">
    <property type="term" value="F:ABC-type transporter activity"/>
    <property type="evidence" value="ECO:0007669"/>
    <property type="project" value="InterPro"/>
</dbReference>
<dbReference type="AlphaFoldDB" id="A0A0V8JLX1"/>
<dbReference type="PROSITE" id="PS51012">
    <property type="entry name" value="ABC_TM2"/>
    <property type="match status" value="1"/>
</dbReference>
<dbReference type="InterPro" id="IPR013525">
    <property type="entry name" value="ABC2_TM"/>
</dbReference>
<dbReference type="GO" id="GO:0005886">
    <property type="term" value="C:plasma membrane"/>
    <property type="evidence" value="ECO:0007669"/>
    <property type="project" value="UniProtKB-SubCell"/>
</dbReference>
<evidence type="ECO:0000256" key="7">
    <source>
        <dbReference type="ARBA" id="ARBA00023136"/>
    </source>
</evidence>
<name>A0A0V8JLX1_9BACI</name>
<reference evidence="9 10" key="1">
    <citation type="submission" date="2015-11" db="EMBL/GenBank/DDBJ databases">
        <title>Bacillus caseinolyticus sp nov.</title>
        <authorList>
            <person name="Dastager S.G."/>
            <person name="Mawlankar R."/>
        </authorList>
    </citation>
    <scope>NUCLEOTIDE SEQUENCE [LARGE SCALE GENOMIC DNA]</scope>
    <source>
        <strain evidence="9 10">SGD-V-76</strain>
    </source>
</reference>
<keyword evidence="3" id="KW-0813">Transport</keyword>
<evidence type="ECO:0000256" key="2">
    <source>
        <dbReference type="ARBA" id="ARBA00007783"/>
    </source>
</evidence>
<evidence type="ECO:0000313" key="9">
    <source>
        <dbReference type="EMBL" id="KSU88037.1"/>
    </source>
</evidence>
<sequence length="364" mass="41187">MNTVLIGRFKQLRRSPWAVVMSLFLVIVFAYLMGKVDQTSTTILVYSKDQQVNVTSLIHDLNQTQHLLFKESNENEARDQVKEGKAEVALEAGINDFKLILTSETTLIEKVNQHVKAHYEQRIQTQSLAKQFTSKEAGMINKKIEEAPIFKVNVESMQKTEGIMLQENMQALFGFTLFFIIYTIGFSVLKILQDRKIGVWDRLLISRLSKVDLYTGNLVYSFLIAYVEVIVIFSTFHFGLGVDFNGRFVLSLLIVIPYLLATVALCMFLAGVVKSIAQYQVLIPLLAVSMAMIGGAYWPLEIVTSPVMLTLSKFVPLTYGMDLLKQVVVYDYAWQKIAYSSLLLCIITVVLMALGINILEKKHT</sequence>
<comment type="subcellular location">
    <subcellularLocation>
        <location evidence="1">Cell membrane</location>
        <topology evidence="1">Multi-pass membrane protein</topology>
    </subcellularLocation>
</comment>
<organism evidence="9 10">
    <name type="scientific">Priestia veravalensis</name>
    <dbReference type="NCBI Taxonomy" id="1414648"/>
    <lineage>
        <taxon>Bacteria</taxon>
        <taxon>Bacillati</taxon>
        <taxon>Bacillota</taxon>
        <taxon>Bacilli</taxon>
        <taxon>Bacillales</taxon>
        <taxon>Bacillaceae</taxon>
        <taxon>Priestia</taxon>
    </lineage>
</organism>
<evidence type="ECO:0000313" key="10">
    <source>
        <dbReference type="Proteomes" id="UP000053681"/>
    </source>
</evidence>
<dbReference type="EMBL" id="LNQP01000030">
    <property type="protein sequence ID" value="KSU88037.1"/>
    <property type="molecule type" value="Genomic_DNA"/>
</dbReference>
<dbReference type="InterPro" id="IPR051449">
    <property type="entry name" value="ABC-2_transporter_component"/>
</dbReference>
<proteinExistence type="inferred from homology"/>
<keyword evidence="4" id="KW-1003">Cell membrane</keyword>
<accession>A0A0V8JLX1</accession>
<comment type="caution">
    <text evidence="9">The sequence shown here is derived from an EMBL/GenBank/DDBJ whole genome shotgun (WGS) entry which is preliminary data.</text>
</comment>
<dbReference type="PANTHER" id="PTHR30294:SF38">
    <property type="entry name" value="TRANSPORT PERMEASE PROTEIN"/>
    <property type="match status" value="1"/>
</dbReference>
<evidence type="ECO:0000256" key="4">
    <source>
        <dbReference type="ARBA" id="ARBA00022475"/>
    </source>
</evidence>
<gene>
    <name evidence="9" type="ORF">AS180_10035</name>
</gene>
<evidence type="ECO:0000256" key="5">
    <source>
        <dbReference type="ARBA" id="ARBA00022692"/>
    </source>
</evidence>
<evidence type="ECO:0000256" key="3">
    <source>
        <dbReference type="ARBA" id="ARBA00022448"/>
    </source>
</evidence>